<evidence type="ECO:0000313" key="2">
    <source>
        <dbReference type="Proteomes" id="UP000183567"/>
    </source>
</evidence>
<evidence type="ECO:0000313" key="1">
    <source>
        <dbReference type="EMBL" id="OJA08698.1"/>
    </source>
</evidence>
<dbReference type="AlphaFoldDB" id="A0A1J8QH13"/>
<dbReference type="EMBL" id="LVVM01006230">
    <property type="protein sequence ID" value="OJA08698.1"/>
    <property type="molecule type" value="Genomic_DNA"/>
</dbReference>
<name>A0A1J8QH13_9AGAM</name>
<feature type="non-terminal residue" evidence="1">
    <location>
        <position position="1"/>
    </location>
</feature>
<feature type="non-terminal residue" evidence="1">
    <location>
        <position position="82"/>
    </location>
</feature>
<accession>A0A1J8QH13</accession>
<dbReference type="OrthoDB" id="2642170at2759"/>
<protein>
    <submittedName>
        <fullName evidence="1">Uncharacterized protein</fullName>
    </submittedName>
</protein>
<proteinExistence type="predicted"/>
<gene>
    <name evidence="1" type="ORF">AZE42_11900</name>
</gene>
<organism evidence="1 2">
    <name type="scientific">Rhizopogon vesiculosus</name>
    <dbReference type="NCBI Taxonomy" id="180088"/>
    <lineage>
        <taxon>Eukaryota</taxon>
        <taxon>Fungi</taxon>
        <taxon>Dikarya</taxon>
        <taxon>Basidiomycota</taxon>
        <taxon>Agaricomycotina</taxon>
        <taxon>Agaricomycetes</taxon>
        <taxon>Agaricomycetidae</taxon>
        <taxon>Boletales</taxon>
        <taxon>Suillineae</taxon>
        <taxon>Rhizopogonaceae</taxon>
        <taxon>Rhizopogon</taxon>
    </lineage>
</organism>
<reference evidence="1 2" key="1">
    <citation type="submission" date="2016-03" db="EMBL/GenBank/DDBJ databases">
        <title>Comparative genomics of the ectomycorrhizal sister species Rhizopogon vinicolor and Rhizopogon vesiculosus (Basidiomycota: Boletales) reveals a divergence of the mating type B locus.</title>
        <authorList>
            <person name="Mujic A.B."/>
            <person name="Kuo A."/>
            <person name="Tritt A."/>
            <person name="Lipzen A."/>
            <person name="Chen C."/>
            <person name="Johnson J."/>
            <person name="Sharma A."/>
            <person name="Barry K."/>
            <person name="Grigoriev I.V."/>
            <person name="Spatafora J.W."/>
        </authorList>
    </citation>
    <scope>NUCLEOTIDE SEQUENCE [LARGE SCALE GENOMIC DNA]</scope>
    <source>
        <strain evidence="1 2">AM-OR11-056</strain>
    </source>
</reference>
<comment type="caution">
    <text evidence="1">The sequence shown here is derived from an EMBL/GenBank/DDBJ whole genome shotgun (WGS) entry which is preliminary data.</text>
</comment>
<keyword evidence="2" id="KW-1185">Reference proteome</keyword>
<dbReference type="Proteomes" id="UP000183567">
    <property type="component" value="Unassembled WGS sequence"/>
</dbReference>
<sequence length="82" mass="9508">ALFYADARLSTILLYLQKSFATGDAGYAAAFYALMKWEIEVIIYWSYRYVLAHVYFLLTGNIDLYDPFHQHMLSSQVIGRDS</sequence>